<gene>
    <name evidence="1" type="ORF">S12H4_44947</name>
</gene>
<sequence length="127" mass="14569">MLKLFKGSKVIYNVQDLFPDLVVELGKLKNSQFIKLLKKLSELIVKKVDRVVVVGEYMEKKIRKDLLRRTSESTSVSASASTNDHIITIHNWADGNKIKVLEDKETENNYLKKKWGLEGKFVVLYSG</sequence>
<reference evidence="1" key="1">
    <citation type="journal article" date="2014" name="Front. Microbiol.">
        <title>High frequency of phylogenetically diverse reductive dehalogenase-homologous genes in deep subseafloor sedimentary metagenomes.</title>
        <authorList>
            <person name="Kawai M."/>
            <person name="Futagami T."/>
            <person name="Toyoda A."/>
            <person name="Takaki Y."/>
            <person name="Nishi S."/>
            <person name="Hori S."/>
            <person name="Arai W."/>
            <person name="Tsubouchi T."/>
            <person name="Morono Y."/>
            <person name="Uchiyama I."/>
            <person name="Ito T."/>
            <person name="Fujiyama A."/>
            <person name="Inagaki F."/>
            <person name="Takami H."/>
        </authorList>
    </citation>
    <scope>NUCLEOTIDE SEQUENCE</scope>
    <source>
        <strain evidence="1">Expedition CK06-06</strain>
    </source>
</reference>
<accession>X1VEW6</accession>
<name>X1VEW6_9ZZZZ</name>
<evidence type="ECO:0000313" key="1">
    <source>
        <dbReference type="EMBL" id="GAJ05290.1"/>
    </source>
</evidence>
<proteinExistence type="predicted"/>
<dbReference type="EMBL" id="BARW01027740">
    <property type="protein sequence ID" value="GAJ05290.1"/>
    <property type="molecule type" value="Genomic_DNA"/>
</dbReference>
<protein>
    <recommendedName>
        <fullName evidence="2">Glycosyltransferase subfamily 4-like N-terminal domain-containing protein</fullName>
    </recommendedName>
</protein>
<dbReference type="AlphaFoldDB" id="X1VEW6"/>
<dbReference type="SUPFAM" id="SSF53756">
    <property type="entry name" value="UDP-Glycosyltransferase/glycogen phosphorylase"/>
    <property type="match status" value="1"/>
</dbReference>
<feature type="non-terminal residue" evidence="1">
    <location>
        <position position="127"/>
    </location>
</feature>
<comment type="caution">
    <text evidence="1">The sequence shown here is derived from an EMBL/GenBank/DDBJ whole genome shotgun (WGS) entry which is preliminary data.</text>
</comment>
<organism evidence="1">
    <name type="scientific">marine sediment metagenome</name>
    <dbReference type="NCBI Taxonomy" id="412755"/>
    <lineage>
        <taxon>unclassified sequences</taxon>
        <taxon>metagenomes</taxon>
        <taxon>ecological metagenomes</taxon>
    </lineage>
</organism>
<evidence type="ECO:0008006" key="2">
    <source>
        <dbReference type="Google" id="ProtNLM"/>
    </source>
</evidence>